<dbReference type="Ensembl" id="ENSXMAT00000030113.1">
    <property type="protein sequence ID" value="ENSXMAP00000022566.1"/>
    <property type="gene ID" value="ENSXMAG00000021743.1"/>
</dbReference>
<reference evidence="11" key="3">
    <citation type="submission" date="2025-05" db="UniProtKB">
        <authorList>
            <consortium name="Ensembl"/>
        </authorList>
    </citation>
    <scope>IDENTIFICATION</scope>
    <source>
        <strain evidence="11">JP 163 A</strain>
    </source>
</reference>
<dbReference type="InterPro" id="IPR018338">
    <property type="entry name" value="Carbonic_anhydrase_a-class_CS"/>
</dbReference>
<dbReference type="Proteomes" id="UP000002852">
    <property type="component" value="Unassembled WGS sequence"/>
</dbReference>
<dbReference type="PROSITE" id="PS00162">
    <property type="entry name" value="ALPHA_CA_1"/>
    <property type="match status" value="1"/>
</dbReference>
<protein>
    <recommendedName>
        <fullName evidence="3 9">Carbonic anhydrase</fullName>
        <ecNumber evidence="3 9">4.2.1.1</ecNumber>
    </recommendedName>
</protein>
<keyword evidence="5" id="KW-0732">Signal</keyword>
<evidence type="ECO:0000256" key="1">
    <source>
        <dbReference type="ARBA" id="ARBA00001947"/>
    </source>
</evidence>
<evidence type="ECO:0000256" key="6">
    <source>
        <dbReference type="ARBA" id="ARBA00022833"/>
    </source>
</evidence>
<evidence type="ECO:0000256" key="4">
    <source>
        <dbReference type="ARBA" id="ARBA00022723"/>
    </source>
</evidence>
<dbReference type="InterPro" id="IPR036398">
    <property type="entry name" value="CA_dom_sf"/>
</dbReference>
<keyword evidence="12" id="KW-1185">Reference proteome</keyword>
<evidence type="ECO:0000256" key="7">
    <source>
        <dbReference type="ARBA" id="ARBA00023180"/>
    </source>
</evidence>
<dbReference type="Ensembl" id="ENSXMAT00000030538.1">
    <property type="protein sequence ID" value="ENSXMAP00000023363.1"/>
    <property type="gene ID" value="ENSXMAG00000021743.1"/>
</dbReference>
<dbReference type="EC" id="4.2.1.1" evidence="3 9"/>
<evidence type="ECO:0000313" key="12">
    <source>
        <dbReference type="Proteomes" id="UP000002852"/>
    </source>
</evidence>
<dbReference type="FunFam" id="3.10.200.10:FF:000003">
    <property type="entry name" value="Carbonic anhydrase 12"/>
    <property type="match status" value="1"/>
</dbReference>
<dbReference type="InterPro" id="IPR001148">
    <property type="entry name" value="CA_dom"/>
</dbReference>
<comment type="catalytic activity">
    <reaction evidence="9">
        <text>hydrogencarbonate + H(+) = CO2 + H2O</text>
        <dbReference type="Rhea" id="RHEA:10748"/>
        <dbReference type="ChEBI" id="CHEBI:15377"/>
        <dbReference type="ChEBI" id="CHEBI:15378"/>
        <dbReference type="ChEBI" id="CHEBI:16526"/>
        <dbReference type="ChEBI" id="CHEBI:17544"/>
        <dbReference type="EC" id="4.2.1.1"/>
    </reaction>
</comment>
<dbReference type="Pfam" id="PF00194">
    <property type="entry name" value="Carb_anhydrase"/>
    <property type="match status" value="1"/>
</dbReference>
<keyword evidence="8 9" id="KW-0456">Lyase</keyword>
<dbReference type="AlphaFoldDB" id="A0A3B5PUH7"/>
<name>A0A3B5PUH7_XIPMA</name>
<keyword evidence="7" id="KW-0325">Glycoprotein</keyword>
<organism evidence="11 12">
    <name type="scientific">Xiphophorus maculatus</name>
    <name type="common">Southern platyfish</name>
    <name type="synonym">Platypoecilus maculatus</name>
    <dbReference type="NCBI Taxonomy" id="8083"/>
    <lineage>
        <taxon>Eukaryota</taxon>
        <taxon>Metazoa</taxon>
        <taxon>Chordata</taxon>
        <taxon>Craniata</taxon>
        <taxon>Vertebrata</taxon>
        <taxon>Euteleostomi</taxon>
        <taxon>Actinopterygii</taxon>
        <taxon>Neopterygii</taxon>
        <taxon>Teleostei</taxon>
        <taxon>Neoteleostei</taxon>
        <taxon>Acanthomorphata</taxon>
        <taxon>Ovalentaria</taxon>
        <taxon>Atherinomorphae</taxon>
        <taxon>Cyprinodontiformes</taxon>
        <taxon>Poeciliidae</taxon>
        <taxon>Poeciliinae</taxon>
        <taxon>Xiphophorus</taxon>
    </lineage>
</organism>
<accession>A0A3B5PUH7</accession>
<evidence type="ECO:0000313" key="11">
    <source>
        <dbReference type="Ensembl" id="ENSXMAP00000023363.1"/>
    </source>
</evidence>
<sequence>MQMTFFSRFYSYFSCLFLPQMNVLTIIAVAVCVLAPGAYCESSTVEWCYHNSSCSDSTWPTIAPLHCNGTRQSPINIASANATENKNLTEFTFEGYDNKSALATIENTGDTVKVTFNAGIKISGGALSESYDSLQAHLHWGNGTAEPGSEHTVDGKRFPMELHIVHSKSTYNRNITLAEKDPEGLAALGFFIEELTGVDDQPASWKTLTSYFSNISNAGGNKTIHDNISLDDLLSGVNRANYYRYLGSLTTPTCNEAVVWTVFKEPIKVSKNLIDLFSTSLHIKNSTSLMVNVYRSTQPSQPVSTQPKASSSTKSGYSLALMTFALIMARY</sequence>
<evidence type="ECO:0000256" key="8">
    <source>
        <dbReference type="ARBA" id="ARBA00023239"/>
    </source>
</evidence>
<dbReference type="Gene3D" id="3.10.200.10">
    <property type="entry name" value="Alpha carbonic anhydrase"/>
    <property type="match status" value="1"/>
</dbReference>
<dbReference type="PANTHER" id="PTHR18952">
    <property type="entry name" value="CARBONIC ANHYDRASE"/>
    <property type="match status" value="1"/>
</dbReference>
<proteinExistence type="inferred from homology"/>
<evidence type="ECO:0000256" key="3">
    <source>
        <dbReference type="ARBA" id="ARBA00012925"/>
    </source>
</evidence>
<dbReference type="SMART" id="SM01057">
    <property type="entry name" value="Carb_anhydrase"/>
    <property type="match status" value="1"/>
</dbReference>
<dbReference type="InterPro" id="IPR041874">
    <property type="entry name" value="CA4/CA15"/>
</dbReference>
<evidence type="ECO:0000256" key="9">
    <source>
        <dbReference type="RuleBase" id="RU367011"/>
    </source>
</evidence>
<comment type="function">
    <text evidence="9">Reversible hydration of carbon dioxide.</text>
</comment>
<dbReference type="InterPro" id="IPR023561">
    <property type="entry name" value="Carbonic_anhydrase_a-class"/>
</dbReference>
<comment type="cofactor">
    <cofactor evidence="1 9">
        <name>Zn(2+)</name>
        <dbReference type="ChEBI" id="CHEBI:29105"/>
    </cofactor>
</comment>
<keyword evidence="4 9" id="KW-0479">Metal-binding</keyword>
<dbReference type="CDD" id="cd03117">
    <property type="entry name" value="alpha_CA_IV_XV_like"/>
    <property type="match status" value="1"/>
</dbReference>
<dbReference type="PROSITE" id="PS51144">
    <property type="entry name" value="ALPHA_CA_2"/>
    <property type="match status" value="1"/>
</dbReference>
<dbReference type="STRING" id="8083.ENSXMAP00000023363"/>
<dbReference type="GeneTree" id="ENSGT00940000164039"/>
<dbReference type="GO" id="GO:0008270">
    <property type="term" value="F:zinc ion binding"/>
    <property type="evidence" value="ECO:0007669"/>
    <property type="project" value="UniProtKB-UniRule"/>
</dbReference>
<reference evidence="12" key="2">
    <citation type="journal article" date="2013" name="Nat. Genet.">
        <title>The genome of the platyfish, Xiphophorus maculatus, provides insights into evolutionary adaptation and several complex traits.</title>
        <authorList>
            <person name="Schartl M."/>
            <person name="Walter R.B."/>
            <person name="Shen Y."/>
            <person name="Garcia T."/>
            <person name="Catchen J."/>
            <person name="Amores A."/>
            <person name="Braasch I."/>
            <person name="Chalopin D."/>
            <person name="Volff J.N."/>
            <person name="Lesch K.P."/>
            <person name="Bisazza A."/>
            <person name="Minx P."/>
            <person name="Hillier L."/>
            <person name="Wilson R.K."/>
            <person name="Fuerstenberg S."/>
            <person name="Boore J."/>
            <person name="Searle S."/>
            <person name="Postlethwait J.H."/>
            <person name="Warren W.C."/>
        </authorList>
    </citation>
    <scope>NUCLEOTIDE SEQUENCE [LARGE SCALE GENOMIC DNA]</scope>
    <source>
        <strain evidence="12">JP 163 A</strain>
    </source>
</reference>
<feature type="domain" description="Alpha-carbonic anhydrase" evidence="10">
    <location>
        <begin position="45"/>
        <end position="312"/>
    </location>
</feature>
<evidence type="ECO:0000256" key="2">
    <source>
        <dbReference type="ARBA" id="ARBA00010718"/>
    </source>
</evidence>
<dbReference type="SUPFAM" id="SSF51069">
    <property type="entry name" value="Carbonic anhydrase"/>
    <property type="match status" value="1"/>
</dbReference>
<dbReference type="GO" id="GO:0004089">
    <property type="term" value="F:carbonate dehydratase activity"/>
    <property type="evidence" value="ECO:0007669"/>
    <property type="project" value="UniProtKB-UniRule"/>
</dbReference>
<dbReference type="PANTHER" id="PTHR18952:SF200">
    <property type="entry name" value="CARBONIC ANHYDRASE"/>
    <property type="match status" value="1"/>
</dbReference>
<evidence type="ECO:0000259" key="10">
    <source>
        <dbReference type="PROSITE" id="PS51144"/>
    </source>
</evidence>
<reference evidence="12" key="1">
    <citation type="submission" date="2012-01" db="EMBL/GenBank/DDBJ databases">
        <authorList>
            <person name="Walter R."/>
            <person name="Schartl M."/>
            <person name="Warren W."/>
        </authorList>
    </citation>
    <scope>NUCLEOTIDE SEQUENCE [LARGE SCALE GENOMIC DNA]</scope>
    <source>
        <strain evidence="12">JP 163 A</strain>
    </source>
</reference>
<evidence type="ECO:0000256" key="5">
    <source>
        <dbReference type="ARBA" id="ARBA00022729"/>
    </source>
</evidence>
<keyword evidence="6 9" id="KW-0862">Zinc</keyword>
<dbReference type="GO" id="GO:0005886">
    <property type="term" value="C:plasma membrane"/>
    <property type="evidence" value="ECO:0007669"/>
    <property type="project" value="TreeGrafter"/>
</dbReference>
<comment type="similarity">
    <text evidence="2 9">Belongs to the alpha-carbonic anhydrase family.</text>
</comment>